<protein>
    <submittedName>
        <fullName evidence="1">Uncharacterized protein</fullName>
    </submittedName>
</protein>
<sequence>MVFCIFVIYCEYYFKLFMHGCFIFQKMSSLSPLTIILSQNKLTGENYIDWKRNLFIVLTAENYKYVLTQPCPLVPADDAHRNQRRLYEKWKKANEMAKCYILASISNILQTKHQNLETATEIMDSLQQMFGQSTRSARQAALKGIMNSKMGKGTRVRDHVIKMMDYLNEAEIQGAQIDDNSKIDMVLESLPETFKEFKVNYNMNKRNMTLTELMNELHSAEEIYRAEKSLGSINITEKGSSSGPKPKGKGKKKAGKKRPSTKQDGKPKGKCFKCGQKGHWKKDCPKIVKSGRKPSLRHIRIWGSPSHVLKPKADKMDSRSEVCMFVGYPKGTRGGLFYSPQDRKVIVSTHFTSLEEDYMNNFKPKSKVILEELSGDQVDAQLSMPVTEQEEQQQPDDQHRINTEQPSLLEPRRSGRVTRLPARYMLLGETYTAISDEHVQDPTSYNEALIDRDVEFWKKAMNQEMESMYSNKVWELVEAPNGVKPIGCKWIYKRKRGVDGRVETFKARLVAKGFTQKEGIDYEETFSPVAMLKSIRILLSIAAVLDYEIWQMDVKTAFLNGHLEENIYMQQPDGFIQKGQEHMVCKLQRSIYGLKQASRSWNIRFDQEIKSFGFIQNIDEPSLSQEVYIDKILARFSMENSKTGLLPFRHGITFSKDQSPKTSEEIERMRRVPYAEAVGSLMYAMLCTRPDICFAVGMVSRYQSNPGPEHWTAVKHIMKYLKRTKNYMLVYSGDELIPVGYTDSDFMSDKDSRKSTSGYVFTLGSGAISWRSVKQSCIADSTTEAEYVAASEAAKEAVWLRKFLQDLEVVPAVTAPLKLFCDNNGAVAQSKEPRNHKKQKHIERKYHLIKDIVQRGDVEVTQIASQQNLADPFTKAIPRKSFNLHLESMGMREMPNML</sequence>
<gene>
    <name evidence="1" type="ORF">KPL71_008604</name>
</gene>
<reference evidence="2" key="1">
    <citation type="journal article" date="2023" name="Hortic. Res.">
        <title>A chromosome-level phased genome enabling allele-level studies in sweet orange: a case study on citrus Huanglongbing tolerance.</title>
        <authorList>
            <person name="Wu B."/>
            <person name="Yu Q."/>
            <person name="Deng Z."/>
            <person name="Duan Y."/>
            <person name="Luo F."/>
            <person name="Gmitter F. Jr."/>
        </authorList>
    </citation>
    <scope>NUCLEOTIDE SEQUENCE [LARGE SCALE GENOMIC DNA]</scope>
    <source>
        <strain evidence="2">cv. Valencia</strain>
    </source>
</reference>
<dbReference type="EMBL" id="CM039172">
    <property type="protein sequence ID" value="KAH9781771.1"/>
    <property type="molecule type" value="Genomic_DNA"/>
</dbReference>
<name>A0ACB8M7P0_CITSI</name>
<organism evidence="1 2">
    <name type="scientific">Citrus sinensis</name>
    <name type="common">Sweet orange</name>
    <name type="synonym">Citrus aurantium var. sinensis</name>
    <dbReference type="NCBI Taxonomy" id="2711"/>
    <lineage>
        <taxon>Eukaryota</taxon>
        <taxon>Viridiplantae</taxon>
        <taxon>Streptophyta</taxon>
        <taxon>Embryophyta</taxon>
        <taxon>Tracheophyta</taxon>
        <taxon>Spermatophyta</taxon>
        <taxon>Magnoliopsida</taxon>
        <taxon>eudicotyledons</taxon>
        <taxon>Gunneridae</taxon>
        <taxon>Pentapetalae</taxon>
        <taxon>rosids</taxon>
        <taxon>malvids</taxon>
        <taxon>Sapindales</taxon>
        <taxon>Rutaceae</taxon>
        <taxon>Aurantioideae</taxon>
        <taxon>Citrus</taxon>
    </lineage>
</organism>
<accession>A0ACB8M7P0</accession>
<keyword evidence="2" id="KW-1185">Reference proteome</keyword>
<dbReference type="Proteomes" id="UP000829398">
    <property type="component" value="Chromosome 3"/>
</dbReference>
<evidence type="ECO:0000313" key="2">
    <source>
        <dbReference type="Proteomes" id="UP000829398"/>
    </source>
</evidence>
<evidence type="ECO:0000313" key="1">
    <source>
        <dbReference type="EMBL" id="KAH9781771.1"/>
    </source>
</evidence>
<comment type="caution">
    <text evidence="1">The sequence shown here is derived from an EMBL/GenBank/DDBJ whole genome shotgun (WGS) entry which is preliminary data.</text>
</comment>
<proteinExistence type="predicted"/>